<dbReference type="GO" id="GO:0006895">
    <property type="term" value="P:Golgi to endosome transport"/>
    <property type="evidence" value="ECO:0007669"/>
    <property type="project" value="TreeGrafter"/>
</dbReference>
<evidence type="ECO:0000256" key="2">
    <source>
        <dbReference type="ARBA" id="ARBA00008160"/>
    </source>
</evidence>
<dbReference type="AlphaFoldDB" id="A0A3A2ZL92"/>
<evidence type="ECO:0000256" key="1">
    <source>
        <dbReference type="ARBA" id="ARBA00004653"/>
    </source>
</evidence>
<evidence type="ECO:0000313" key="12">
    <source>
        <dbReference type="Proteomes" id="UP000266188"/>
    </source>
</evidence>
<evidence type="ECO:0000256" key="7">
    <source>
        <dbReference type="ARBA" id="ARBA00023034"/>
    </source>
</evidence>
<feature type="transmembrane region" description="Helical" evidence="10">
    <location>
        <begin position="68"/>
        <end position="89"/>
    </location>
</feature>
<dbReference type="Proteomes" id="UP000266188">
    <property type="component" value="Unassembled WGS sequence"/>
</dbReference>
<evidence type="ECO:0000256" key="8">
    <source>
        <dbReference type="ARBA" id="ARBA00023136"/>
    </source>
</evidence>
<evidence type="ECO:0000256" key="3">
    <source>
        <dbReference type="ARBA" id="ARBA00022448"/>
    </source>
</evidence>
<dbReference type="PANTHER" id="PTHR12952">
    <property type="entry name" value="SYS1"/>
    <property type="match status" value="1"/>
</dbReference>
<dbReference type="GO" id="GO:0000139">
    <property type="term" value="C:Golgi membrane"/>
    <property type="evidence" value="ECO:0007669"/>
    <property type="project" value="UniProtKB-SubCell"/>
</dbReference>
<evidence type="ECO:0000256" key="10">
    <source>
        <dbReference type="SAM" id="Phobius"/>
    </source>
</evidence>
<feature type="transmembrane region" description="Helical" evidence="10">
    <location>
        <begin position="96"/>
        <end position="117"/>
    </location>
</feature>
<dbReference type="EMBL" id="MVGC01000337">
    <property type="protein sequence ID" value="RJE20114.1"/>
    <property type="molecule type" value="Genomic_DNA"/>
</dbReference>
<keyword evidence="7" id="KW-0333">Golgi apparatus</keyword>
<dbReference type="InterPro" id="IPR019185">
    <property type="entry name" value="Integral_membrane_SYS1-rel"/>
</dbReference>
<evidence type="ECO:0000313" key="11">
    <source>
        <dbReference type="EMBL" id="RJE20114.1"/>
    </source>
</evidence>
<dbReference type="STRING" id="2070753.A0A3A2ZL92"/>
<dbReference type="GO" id="GO:0043001">
    <property type="term" value="P:Golgi to plasma membrane protein transport"/>
    <property type="evidence" value="ECO:0007669"/>
    <property type="project" value="TreeGrafter"/>
</dbReference>
<keyword evidence="4 10" id="KW-0812">Transmembrane</keyword>
<feature type="compositionally biased region" description="Low complexity" evidence="9">
    <location>
        <begin position="157"/>
        <end position="170"/>
    </location>
</feature>
<reference evidence="12" key="1">
    <citation type="submission" date="2017-02" db="EMBL/GenBank/DDBJ databases">
        <authorList>
            <person name="Tafer H."/>
            <person name="Lopandic K."/>
        </authorList>
    </citation>
    <scope>NUCLEOTIDE SEQUENCE [LARGE SCALE GENOMIC DNA]</scope>
    <source>
        <strain evidence="12">CBS 366.77</strain>
    </source>
</reference>
<dbReference type="GO" id="GO:0034067">
    <property type="term" value="P:protein localization to Golgi apparatus"/>
    <property type="evidence" value="ECO:0007669"/>
    <property type="project" value="TreeGrafter"/>
</dbReference>
<dbReference type="GO" id="GO:0005802">
    <property type="term" value="C:trans-Golgi network"/>
    <property type="evidence" value="ECO:0007669"/>
    <property type="project" value="TreeGrafter"/>
</dbReference>
<feature type="transmembrane region" description="Helical" evidence="10">
    <location>
        <begin position="123"/>
        <end position="144"/>
    </location>
</feature>
<keyword evidence="3" id="KW-0813">Transport</keyword>
<keyword evidence="5" id="KW-0653">Protein transport</keyword>
<comment type="subcellular location">
    <subcellularLocation>
        <location evidence="1">Golgi apparatus membrane</location>
        <topology evidence="1">Multi-pass membrane protein</topology>
    </subcellularLocation>
</comment>
<name>A0A3A2ZL92_9EURO</name>
<dbReference type="GO" id="GO:0005829">
    <property type="term" value="C:cytosol"/>
    <property type="evidence" value="ECO:0007669"/>
    <property type="project" value="GOC"/>
</dbReference>
<dbReference type="PANTHER" id="PTHR12952:SF0">
    <property type="entry name" value="PROTEIN SYS1 HOMOLOG"/>
    <property type="match status" value="1"/>
</dbReference>
<organism evidence="11 12">
    <name type="scientific">Aspergillus sclerotialis</name>
    <dbReference type="NCBI Taxonomy" id="2070753"/>
    <lineage>
        <taxon>Eukaryota</taxon>
        <taxon>Fungi</taxon>
        <taxon>Dikarya</taxon>
        <taxon>Ascomycota</taxon>
        <taxon>Pezizomycotina</taxon>
        <taxon>Eurotiomycetes</taxon>
        <taxon>Eurotiomycetidae</taxon>
        <taxon>Eurotiales</taxon>
        <taxon>Aspergillaceae</taxon>
        <taxon>Aspergillus</taxon>
        <taxon>Aspergillus subgen. Polypaecilum</taxon>
    </lineage>
</organism>
<sequence>MPPRRRAPPPGARTDLPPLKIIRKILVLQLAYYVTATALILFTTLVYGTAFSMDMILNWDAIRGDTTIGWMLGLVWMLNSLLCVIFLLLLVSRSKLIPDFAFTIHFLHLLATTFYTHSVPANWLWWGLQFSSASVMTSLGIWACRWRELKPISIGIGGSSQQQTGPSSQTNTEAEGASRGRGRGQNMPDGGGEYEMVRMKEMGQEAV</sequence>
<gene>
    <name evidence="11" type="ORF">PHISCL_07544</name>
</gene>
<comment type="caution">
    <text evidence="11">The sequence shown here is derived from an EMBL/GenBank/DDBJ whole genome shotgun (WGS) entry which is preliminary data.</text>
</comment>
<proteinExistence type="inferred from homology"/>
<dbReference type="OrthoDB" id="542931at2759"/>
<evidence type="ECO:0000256" key="4">
    <source>
        <dbReference type="ARBA" id="ARBA00022692"/>
    </source>
</evidence>
<evidence type="ECO:0000256" key="5">
    <source>
        <dbReference type="ARBA" id="ARBA00022927"/>
    </source>
</evidence>
<feature type="region of interest" description="Disordered" evidence="9">
    <location>
        <begin position="157"/>
        <end position="207"/>
    </location>
</feature>
<comment type="similarity">
    <text evidence="2">Belongs to the SYS1 family.</text>
</comment>
<dbReference type="Pfam" id="PF09801">
    <property type="entry name" value="SYS1"/>
    <property type="match status" value="1"/>
</dbReference>
<keyword evidence="8 10" id="KW-0472">Membrane</keyword>
<feature type="compositionally biased region" description="Basic and acidic residues" evidence="9">
    <location>
        <begin position="195"/>
        <end position="207"/>
    </location>
</feature>
<protein>
    <submittedName>
        <fullName evidence="11">Integral membrane protein</fullName>
    </submittedName>
</protein>
<keyword evidence="6 10" id="KW-1133">Transmembrane helix</keyword>
<evidence type="ECO:0000256" key="9">
    <source>
        <dbReference type="SAM" id="MobiDB-lite"/>
    </source>
</evidence>
<feature type="transmembrane region" description="Helical" evidence="10">
    <location>
        <begin position="30"/>
        <end position="48"/>
    </location>
</feature>
<evidence type="ECO:0000256" key="6">
    <source>
        <dbReference type="ARBA" id="ARBA00022989"/>
    </source>
</evidence>
<keyword evidence="12" id="KW-1185">Reference proteome</keyword>
<accession>A0A3A2ZL92</accession>